<dbReference type="PROSITE" id="PS50903">
    <property type="entry name" value="RUBREDOXIN_LIKE"/>
    <property type="match status" value="1"/>
</dbReference>
<dbReference type="EMBL" id="DQWE01000057">
    <property type="protein sequence ID" value="HDI82419.1"/>
    <property type="molecule type" value="Genomic_DNA"/>
</dbReference>
<feature type="region of interest" description="Disordered" evidence="1">
    <location>
        <begin position="58"/>
        <end position="87"/>
    </location>
</feature>
<reference evidence="3" key="1">
    <citation type="journal article" date="2020" name="mSystems">
        <title>Genome- and Community-Level Interaction Insights into Carbon Utilization and Element Cycling Functions of Hydrothermarchaeota in Hydrothermal Sediment.</title>
        <authorList>
            <person name="Zhou Z."/>
            <person name="Liu Y."/>
            <person name="Xu W."/>
            <person name="Pan J."/>
            <person name="Luo Z.H."/>
            <person name="Li M."/>
        </authorList>
    </citation>
    <scope>NUCLEOTIDE SEQUENCE [LARGE SCALE GENOMIC DNA]</scope>
    <source>
        <strain evidence="3">HyVt-102</strain>
    </source>
</reference>
<feature type="compositionally biased region" description="Basic and acidic residues" evidence="1">
    <location>
        <begin position="68"/>
        <end position="80"/>
    </location>
</feature>
<proteinExistence type="predicted"/>
<comment type="caution">
    <text evidence="3">The sequence shown here is derived from an EMBL/GenBank/DDBJ whole genome shotgun (WGS) entry which is preliminary data.</text>
</comment>
<dbReference type="AlphaFoldDB" id="A0A7C0ZCG6"/>
<sequence length="87" mass="9403">MPIYEYKCTKCGHIFEELRSMTDGEGATCPKCGAPAKKIFSGSVGFIFKGSGFYITDYKNSSNGNGKKSGEVSPKKEKSTSKKQSTS</sequence>
<dbReference type="PANTHER" id="PTHR34404:SF2">
    <property type="entry name" value="CONSERVED SERINE RICH PROTEIN"/>
    <property type="match status" value="1"/>
</dbReference>
<dbReference type="InterPro" id="IPR024934">
    <property type="entry name" value="Rubredoxin-like_dom"/>
</dbReference>
<dbReference type="NCBIfam" id="TIGR02605">
    <property type="entry name" value="CxxC_CxxC_SSSS"/>
    <property type="match status" value="1"/>
</dbReference>
<evidence type="ECO:0000313" key="3">
    <source>
        <dbReference type="EMBL" id="HDI82419.1"/>
    </source>
</evidence>
<gene>
    <name evidence="3" type="ORF">ENF18_01335</name>
</gene>
<dbReference type="Proteomes" id="UP000885847">
    <property type="component" value="Unassembled WGS sequence"/>
</dbReference>
<name>A0A7C0ZCG6_UNCW3</name>
<dbReference type="SUPFAM" id="SSF57802">
    <property type="entry name" value="Rubredoxin-like"/>
    <property type="match status" value="1"/>
</dbReference>
<evidence type="ECO:0000259" key="2">
    <source>
        <dbReference type="PROSITE" id="PS50903"/>
    </source>
</evidence>
<evidence type="ECO:0000256" key="1">
    <source>
        <dbReference type="SAM" id="MobiDB-lite"/>
    </source>
</evidence>
<dbReference type="InterPro" id="IPR013429">
    <property type="entry name" value="Regulatory_FmdB_Zinc_ribbon"/>
</dbReference>
<accession>A0A7C0ZCG6</accession>
<organism evidence="3">
    <name type="scientific">candidate division WOR-3 bacterium</name>
    <dbReference type="NCBI Taxonomy" id="2052148"/>
    <lineage>
        <taxon>Bacteria</taxon>
        <taxon>Bacteria division WOR-3</taxon>
    </lineage>
</organism>
<dbReference type="GO" id="GO:0005506">
    <property type="term" value="F:iron ion binding"/>
    <property type="evidence" value="ECO:0007669"/>
    <property type="project" value="InterPro"/>
</dbReference>
<protein>
    <submittedName>
        <fullName evidence="3">Zinc ribbon domain-containing protein</fullName>
    </submittedName>
</protein>
<dbReference type="PANTHER" id="PTHR34404">
    <property type="entry name" value="REGULATORY PROTEIN, FMDB FAMILY"/>
    <property type="match status" value="1"/>
</dbReference>
<feature type="domain" description="Rubredoxin-like" evidence="2">
    <location>
        <begin position="3"/>
        <end position="43"/>
    </location>
</feature>
<dbReference type="SMART" id="SM00834">
    <property type="entry name" value="CxxC_CXXC_SSSS"/>
    <property type="match status" value="1"/>
</dbReference>
<dbReference type="Gene3D" id="2.20.28.30">
    <property type="entry name" value="RNA polymerase ii, chain L"/>
    <property type="match status" value="1"/>
</dbReference>
<dbReference type="Pfam" id="PF09723">
    <property type="entry name" value="Zn_ribbon_8"/>
    <property type="match status" value="1"/>
</dbReference>